<accession>A0A2T2P194</accession>
<dbReference type="EMBL" id="KZ678131">
    <property type="protein sequence ID" value="PSN71399.1"/>
    <property type="molecule type" value="Genomic_DNA"/>
</dbReference>
<evidence type="ECO:0000259" key="1">
    <source>
        <dbReference type="Pfam" id="PF06985"/>
    </source>
</evidence>
<proteinExistence type="predicted"/>
<dbReference type="InterPro" id="IPR052895">
    <property type="entry name" value="HetReg/Transcr_Mod"/>
</dbReference>
<gene>
    <name evidence="2" type="ORF">BS50DRAFT_584893</name>
</gene>
<dbReference type="OrthoDB" id="194358at2759"/>
<dbReference type="PANTHER" id="PTHR24148">
    <property type="entry name" value="ANKYRIN REPEAT DOMAIN-CONTAINING PROTEIN 39 HOMOLOG-RELATED"/>
    <property type="match status" value="1"/>
</dbReference>
<evidence type="ECO:0000313" key="3">
    <source>
        <dbReference type="Proteomes" id="UP000240883"/>
    </source>
</evidence>
<dbReference type="PANTHER" id="PTHR24148:SF73">
    <property type="entry name" value="HET DOMAIN PROTEIN (AFU_ORTHOLOGUE AFUA_8G01020)"/>
    <property type="match status" value="1"/>
</dbReference>
<dbReference type="Pfam" id="PF06985">
    <property type="entry name" value="HET"/>
    <property type="match status" value="1"/>
</dbReference>
<sequence>MSATDTALQAPGSQRYKELQDDEIQFVILRPSLWFAAPVQLSLRTTCFSNNPVYTALSYVWGDPNVTSTVYIDGISEQATTNLVSALRHIRHPRLAQILWIDAICINRKHTKERNH</sequence>
<name>A0A2T2P194_CORCC</name>
<reference evidence="2 3" key="1">
    <citation type="journal article" date="2018" name="Front. Microbiol.">
        <title>Genome-Wide Analysis of Corynespora cassiicola Leaf Fall Disease Putative Effectors.</title>
        <authorList>
            <person name="Lopez D."/>
            <person name="Ribeiro S."/>
            <person name="Label P."/>
            <person name="Fumanal B."/>
            <person name="Venisse J.S."/>
            <person name="Kohler A."/>
            <person name="de Oliveira R.R."/>
            <person name="Labutti K."/>
            <person name="Lipzen A."/>
            <person name="Lail K."/>
            <person name="Bauer D."/>
            <person name="Ohm R.A."/>
            <person name="Barry K.W."/>
            <person name="Spatafora J."/>
            <person name="Grigoriev I.V."/>
            <person name="Martin F.M."/>
            <person name="Pujade-Renaud V."/>
        </authorList>
    </citation>
    <scope>NUCLEOTIDE SEQUENCE [LARGE SCALE GENOMIC DNA]</scope>
    <source>
        <strain evidence="2 3">Philippines</strain>
    </source>
</reference>
<organism evidence="2 3">
    <name type="scientific">Corynespora cassiicola Philippines</name>
    <dbReference type="NCBI Taxonomy" id="1448308"/>
    <lineage>
        <taxon>Eukaryota</taxon>
        <taxon>Fungi</taxon>
        <taxon>Dikarya</taxon>
        <taxon>Ascomycota</taxon>
        <taxon>Pezizomycotina</taxon>
        <taxon>Dothideomycetes</taxon>
        <taxon>Pleosporomycetidae</taxon>
        <taxon>Pleosporales</taxon>
        <taxon>Corynesporascaceae</taxon>
        <taxon>Corynespora</taxon>
    </lineage>
</organism>
<evidence type="ECO:0000313" key="2">
    <source>
        <dbReference type="EMBL" id="PSN71399.1"/>
    </source>
</evidence>
<keyword evidence="3" id="KW-1185">Reference proteome</keyword>
<dbReference type="AlphaFoldDB" id="A0A2T2P194"/>
<feature type="domain" description="Heterokaryon incompatibility" evidence="1">
    <location>
        <begin position="54"/>
        <end position="116"/>
    </location>
</feature>
<protein>
    <recommendedName>
        <fullName evidence="1">Heterokaryon incompatibility domain-containing protein</fullName>
    </recommendedName>
</protein>
<dbReference type="STRING" id="1448308.A0A2T2P194"/>
<dbReference type="Proteomes" id="UP000240883">
    <property type="component" value="Unassembled WGS sequence"/>
</dbReference>
<dbReference type="InterPro" id="IPR010730">
    <property type="entry name" value="HET"/>
</dbReference>